<protein>
    <submittedName>
        <fullName evidence="3">Polyphosphate:AMP phosphotransferase</fullName>
    </submittedName>
</protein>
<evidence type="ECO:0000313" key="4">
    <source>
        <dbReference type="Proteomes" id="UP000543030"/>
    </source>
</evidence>
<evidence type="ECO:0000313" key="3">
    <source>
        <dbReference type="EMBL" id="MBB5191209.1"/>
    </source>
</evidence>
<dbReference type="AlphaFoldDB" id="A0A840RCL0"/>
<keyword evidence="3" id="KW-0808">Transferase</keyword>
<organism evidence="3 4">
    <name type="scientific">Silvimonas terrae</name>
    <dbReference type="NCBI Taxonomy" id="300266"/>
    <lineage>
        <taxon>Bacteria</taxon>
        <taxon>Pseudomonadati</taxon>
        <taxon>Pseudomonadota</taxon>
        <taxon>Betaproteobacteria</taxon>
        <taxon>Neisseriales</taxon>
        <taxon>Chitinibacteraceae</taxon>
        <taxon>Silvimonas</taxon>
    </lineage>
</organism>
<accession>A0A840RCL0</accession>
<dbReference type="InterPro" id="IPR027417">
    <property type="entry name" value="P-loop_NTPase"/>
</dbReference>
<dbReference type="PANTHER" id="PTHR34383">
    <property type="entry name" value="POLYPHOSPHATE:AMP PHOSPHOTRANSFERASE-RELATED"/>
    <property type="match status" value="1"/>
</dbReference>
<gene>
    <name evidence="3" type="ORF">HNQ50_001932</name>
</gene>
<dbReference type="GO" id="GO:0043751">
    <property type="term" value="F:polyphosphate:AMP phosphotransferase activity"/>
    <property type="evidence" value="ECO:0007669"/>
    <property type="project" value="InterPro"/>
</dbReference>
<dbReference type="PANTHER" id="PTHR34383:SF3">
    <property type="entry name" value="POLYPHOSPHATE:AMP PHOSPHOTRANSFERASE"/>
    <property type="match status" value="1"/>
</dbReference>
<feature type="coiled-coil region" evidence="1">
    <location>
        <begin position="263"/>
        <end position="290"/>
    </location>
</feature>
<sequence>MFEAAELGHHIDKATWKAEEPPLREALLDLQYQMHERAERSVVILLAGVPTAGKGEMANKLMEWMDPRHIATHAFSTHPLDDAGRPEMYRFWRSLPPKGQISILFGGWYAGPIWAGEHQQDAATLQREAEKIARFERMLASEGVLLLKFWLHLSAPELKKRMQKLSDNPLTAWRVADEDHAYLKHYPRNLDSARKLLMATNLALAPWRVVESVDENFRALTVGRQLKDALSHHVARSAEAENRVEAPPLLPPVDGLRLLDTLKLNHELDKHDYQQQLEALQGRLNGLSRDPGFAKMAVVVAFEGMDAAGKGGAIRRITGALDVRQYRVVPIAAPTDEEKAQPWLWRFWRHVPARGRFTVFDRTWYGRVLVERIEGFASVPEWMRAYNEINDFEMQLDAAGVVVVKFWLSIDQDEQLKRFQSREEIGYKRFKITDDDWRNREKWSQYVEAASDMIERTSTPHAPWHLIGANNKYHARINVLQTLCDAIEAGLARQAGAVTRTSHKKK</sequence>
<feature type="domain" description="Polyphosphate kinase-2-related" evidence="2">
    <location>
        <begin position="12"/>
        <end position="232"/>
    </location>
</feature>
<feature type="domain" description="Polyphosphate kinase-2-related" evidence="2">
    <location>
        <begin position="268"/>
        <end position="489"/>
    </location>
</feature>
<dbReference type="Proteomes" id="UP000543030">
    <property type="component" value="Unassembled WGS sequence"/>
</dbReference>
<dbReference type="GO" id="GO:0006797">
    <property type="term" value="P:polyphosphate metabolic process"/>
    <property type="evidence" value="ECO:0007669"/>
    <property type="project" value="InterPro"/>
</dbReference>
<evidence type="ECO:0000256" key="1">
    <source>
        <dbReference type="SAM" id="Coils"/>
    </source>
</evidence>
<keyword evidence="1" id="KW-0175">Coiled coil</keyword>
<dbReference type="Pfam" id="PF03976">
    <property type="entry name" value="PPK2"/>
    <property type="match status" value="2"/>
</dbReference>
<dbReference type="NCBIfam" id="TIGR03708">
    <property type="entry name" value="poly_P_AMP_trns"/>
    <property type="match status" value="1"/>
</dbReference>
<reference evidence="3 4" key="1">
    <citation type="submission" date="2020-08" db="EMBL/GenBank/DDBJ databases">
        <title>Genomic Encyclopedia of Type Strains, Phase IV (KMG-IV): sequencing the most valuable type-strain genomes for metagenomic binning, comparative biology and taxonomic classification.</title>
        <authorList>
            <person name="Goeker M."/>
        </authorList>
    </citation>
    <scope>NUCLEOTIDE SEQUENCE [LARGE SCALE GENOMIC DNA]</scope>
    <source>
        <strain evidence="3 4">DSM 18233</strain>
    </source>
</reference>
<comment type="caution">
    <text evidence="3">The sequence shown here is derived from an EMBL/GenBank/DDBJ whole genome shotgun (WGS) entry which is preliminary data.</text>
</comment>
<dbReference type="EMBL" id="JACHHN010000003">
    <property type="protein sequence ID" value="MBB5191209.1"/>
    <property type="molecule type" value="Genomic_DNA"/>
</dbReference>
<dbReference type="InterPro" id="IPR022489">
    <property type="entry name" value="PolyP_AMP_Tfrase"/>
</dbReference>
<evidence type="ECO:0000259" key="2">
    <source>
        <dbReference type="Pfam" id="PF03976"/>
    </source>
</evidence>
<dbReference type="RefSeq" id="WP_184099889.1">
    <property type="nucleotide sequence ID" value="NZ_JACHHN010000003.1"/>
</dbReference>
<dbReference type="SUPFAM" id="SSF52540">
    <property type="entry name" value="P-loop containing nucleoside triphosphate hydrolases"/>
    <property type="match status" value="2"/>
</dbReference>
<dbReference type="Gene3D" id="3.40.50.300">
    <property type="entry name" value="P-loop containing nucleotide triphosphate hydrolases"/>
    <property type="match status" value="2"/>
</dbReference>
<keyword evidence="4" id="KW-1185">Reference proteome</keyword>
<proteinExistence type="predicted"/>
<name>A0A840RCL0_9NEIS</name>
<dbReference type="InterPro" id="IPR022488">
    <property type="entry name" value="PPK2-related"/>
</dbReference>